<evidence type="ECO:0000313" key="5">
    <source>
        <dbReference type="Proteomes" id="UP000480854"/>
    </source>
</evidence>
<dbReference type="AlphaFoldDB" id="A0A9W7NIE7"/>
<keyword evidence="1" id="KW-0472">Membrane</keyword>
<gene>
    <name evidence="4" type="ORF">DS843_16520</name>
</gene>
<dbReference type="RefSeq" id="WP_149469988.1">
    <property type="nucleotide sequence ID" value="NZ_QOKW01000012.1"/>
</dbReference>
<comment type="caution">
    <text evidence="4">The sequence shown here is derived from an EMBL/GenBank/DDBJ whole genome shotgun (WGS) entry which is preliminary data.</text>
</comment>
<dbReference type="Pfam" id="PF18303">
    <property type="entry name" value="Saf_2TM"/>
    <property type="match status" value="1"/>
</dbReference>
<feature type="transmembrane region" description="Helical" evidence="1">
    <location>
        <begin position="75"/>
        <end position="94"/>
    </location>
</feature>
<name>A0A9W7NIE7_9PROT</name>
<dbReference type="Proteomes" id="UP000480854">
    <property type="component" value="Unassembled WGS sequence"/>
</dbReference>
<dbReference type="EMBL" id="QOKW01000012">
    <property type="protein sequence ID" value="KAA0679539.1"/>
    <property type="molecule type" value="Genomic_DNA"/>
</dbReference>
<dbReference type="Pfam" id="PF18145">
    <property type="entry name" value="SAVED"/>
    <property type="match status" value="1"/>
</dbReference>
<accession>A0A9W7NIE7</accession>
<keyword evidence="1" id="KW-0812">Transmembrane</keyword>
<protein>
    <submittedName>
        <fullName evidence="4">SAVED domain-containing protein</fullName>
    </submittedName>
</protein>
<feature type="domain" description="SAVED-fused 2TM effector" evidence="3">
    <location>
        <begin position="17"/>
        <end position="162"/>
    </location>
</feature>
<evidence type="ECO:0000313" key="4">
    <source>
        <dbReference type="EMBL" id="KAA0679539.1"/>
    </source>
</evidence>
<reference evidence="4 5" key="1">
    <citation type="submission" date="2018-07" db="EMBL/GenBank/DDBJ databases">
        <title>Genome sequence of Azospirillum sp. ATCC 49961.</title>
        <authorList>
            <person name="Sant'Anna F.H."/>
            <person name="Baldani J.I."/>
            <person name="Zilli J.E."/>
            <person name="Reis V.M."/>
            <person name="Hartmann A."/>
            <person name="Cruz L."/>
            <person name="de Souza E.M."/>
            <person name="de Oliveira Pedrosa F."/>
            <person name="Passaglia L.M.P."/>
        </authorList>
    </citation>
    <scope>NUCLEOTIDE SEQUENCE [LARGE SCALE GENOMIC DNA]</scope>
    <source>
        <strain evidence="4 5">ATCC 49961</strain>
    </source>
</reference>
<dbReference type="InterPro" id="IPR041167">
    <property type="entry name" value="Saf_2TM"/>
</dbReference>
<dbReference type="NCBIfam" id="NF033611">
    <property type="entry name" value="SAVED"/>
    <property type="match status" value="1"/>
</dbReference>
<keyword evidence="1" id="KW-1133">Transmembrane helix</keyword>
<dbReference type="InterPro" id="IPR040836">
    <property type="entry name" value="SAVED"/>
</dbReference>
<evidence type="ECO:0000256" key="1">
    <source>
        <dbReference type="SAM" id="Phobius"/>
    </source>
</evidence>
<sequence length="377" mass="42243">MNYYLRTIFGWLDFGVRRFIEYWTRRRSPAITTMRTGAYFVLAALGGALCLNLVYADANVFLTIKFEAIGGVPEFLVFAAFWLGVFAFVVGLVWEIWRDVREGRANARKRVLVIEQRGLLRGTDSPLRDAVPETLIGHRRAIPVDLTPFVHDGRVTDPERALAKTKLIRHDLETAADDADRADVSIVYGGVAPVPMTFLAGFLIGDEGAITIMDWMREPGRWRPLDGIDDGDRFKLDGLDDVPRGTADVAVAVEVSYKLDEPGFRLSTGNMPLVRIYLPQGRPDCHWSEEKQQALVSDFLAAMVALEGRGVRRIHMTVAAPNSVVFRLGRAYDNRNLPELLVYQYERSAMPPFPWSVRMPTHGVPEAALVRTEPVAA</sequence>
<evidence type="ECO:0000259" key="3">
    <source>
        <dbReference type="Pfam" id="PF18303"/>
    </source>
</evidence>
<keyword evidence="5" id="KW-1185">Reference proteome</keyword>
<feature type="domain" description="SMODS-associated and fused to various effectors" evidence="2">
    <location>
        <begin position="178"/>
        <end position="359"/>
    </location>
</feature>
<evidence type="ECO:0000259" key="2">
    <source>
        <dbReference type="Pfam" id="PF18145"/>
    </source>
</evidence>
<organism evidence="4 5">
    <name type="scientific">Roseomonas genomospecies 6</name>
    <dbReference type="NCBI Taxonomy" id="214106"/>
    <lineage>
        <taxon>Bacteria</taxon>
        <taxon>Pseudomonadati</taxon>
        <taxon>Pseudomonadota</taxon>
        <taxon>Alphaproteobacteria</taxon>
        <taxon>Acetobacterales</taxon>
        <taxon>Roseomonadaceae</taxon>
        <taxon>Roseomonas</taxon>
    </lineage>
</organism>
<proteinExistence type="predicted"/>
<dbReference type="OrthoDB" id="8687383at2"/>
<feature type="transmembrane region" description="Helical" evidence="1">
    <location>
        <begin position="36"/>
        <end position="55"/>
    </location>
</feature>